<dbReference type="NCBIfam" id="TIGR00152">
    <property type="entry name" value="dephospho-CoA kinase"/>
    <property type="match status" value="1"/>
</dbReference>
<evidence type="ECO:0000313" key="6">
    <source>
        <dbReference type="EMBL" id="GAA2847399.1"/>
    </source>
</evidence>
<evidence type="ECO:0000256" key="3">
    <source>
        <dbReference type="HAMAP-Rule" id="MF_00376"/>
    </source>
</evidence>
<sequence length="245" mass="25538">MGDTGPVGARGSPGEAARGPQAPGVDPEKKLARGSGARAAPRMLRIMLKVGLTGGIGSGKSEVSRRLGARGAMVIDADKIAREVVEPGTGGLARVVSVFGPEVLREDGSLNREKLGSIVFADPEKLASLNAIVHPLVGARVAELQAQAASGTVVVYDVPLLAENNLAPMYDVVIVVDASGDVRLARLVGLRGMSEQDARARIAAQATREERLKVADIVVPNEGTLEDLEARVDEVWAELTARVAT</sequence>
<comment type="function">
    <text evidence="3">Catalyzes the phosphorylation of the 3'-hydroxyl group of dephosphocoenzyme A to form coenzyme A.</text>
</comment>
<proteinExistence type="inferred from homology"/>
<comment type="pathway">
    <text evidence="3">Cofactor biosynthesis; coenzyme A biosynthesis; CoA from (R)-pantothenate: step 5/5.</text>
</comment>
<evidence type="ECO:0000256" key="4">
    <source>
        <dbReference type="NCBIfam" id="TIGR00152"/>
    </source>
</evidence>
<feature type="binding site" evidence="3">
    <location>
        <begin position="57"/>
        <end position="62"/>
    </location>
    <ligand>
        <name>ATP</name>
        <dbReference type="ChEBI" id="CHEBI:30616"/>
    </ligand>
</feature>
<dbReference type="SUPFAM" id="SSF52540">
    <property type="entry name" value="P-loop containing nucleoside triphosphate hydrolases"/>
    <property type="match status" value="1"/>
</dbReference>
<dbReference type="Pfam" id="PF01121">
    <property type="entry name" value="CoaE"/>
    <property type="match status" value="1"/>
</dbReference>
<gene>
    <name evidence="3 6" type="primary">coaE</name>
    <name evidence="6" type="ORF">GCM10010517_04470</name>
</gene>
<comment type="similarity">
    <text evidence="3">Belongs to the CoaE family.</text>
</comment>
<comment type="caution">
    <text evidence="6">The sequence shown here is derived from an EMBL/GenBank/DDBJ whole genome shotgun (WGS) entry which is preliminary data.</text>
</comment>
<dbReference type="EMBL" id="BAAAVI010000002">
    <property type="protein sequence ID" value="GAA2847399.1"/>
    <property type="molecule type" value="Genomic_DNA"/>
</dbReference>
<accession>A0ABN3VPN0</accession>
<dbReference type="Proteomes" id="UP001500831">
    <property type="component" value="Unassembled WGS sequence"/>
</dbReference>
<keyword evidence="3 6" id="KW-0418">Kinase</keyword>
<dbReference type="HAMAP" id="MF_00376">
    <property type="entry name" value="Dephospho_CoA_kinase"/>
    <property type="match status" value="1"/>
</dbReference>
<comment type="subcellular location">
    <subcellularLocation>
        <location evidence="3">Cytoplasm</location>
    </subcellularLocation>
</comment>
<dbReference type="PROSITE" id="PS51219">
    <property type="entry name" value="DPCK"/>
    <property type="match status" value="1"/>
</dbReference>
<comment type="catalytic activity">
    <reaction evidence="3">
        <text>3'-dephospho-CoA + ATP = ADP + CoA + H(+)</text>
        <dbReference type="Rhea" id="RHEA:18245"/>
        <dbReference type="ChEBI" id="CHEBI:15378"/>
        <dbReference type="ChEBI" id="CHEBI:30616"/>
        <dbReference type="ChEBI" id="CHEBI:57287"/>
        <dbReference type="ChEBI" id="CHEBI:57328"/>
        <dbReference type="ChEBI" id="CHEBI:456216"/>
        <dbReference type="EC" id="2.7.1.24"/>
    </reaction>
</comment>
<dbReference type="InterPro" id="IPR027417">
    <property type="entry name" value="P-loop_NTPase"/>
</dbReference>
<keyword evidence="7" id="KW-1185">Reference proteome</keyword>
<dbReference type="Gene3D" id="3.40.50.300">
    <property type="entry name" value="P-loop containing nucleotide triphosphate hydrolases"/>
    <property type="match status" value="1"/>
</dbReference>
<keyword evidence="2 3" id="KW-0067">ATP-binding</keyword>
<dbReference type="EC" id="2.7.1.24" evidence="3 4"/>
<evidence type="ECO:0000313" key="7">
    <source>
        <dbReference type="Proteomes" id="UP001500831"/>
    </source>
</evidence>
<evidence type="ECO:0000256" key="5">
    <source>
        <dbReference type="SAM" id="MobiDB-lite"/>
    </source>
</evidence>
<feature type="region of interest" description="Disordered" evidence="5">
    <location>
        <begin position="1"/>
        <end position="37"/>
    </location>
</feature>
<protein>
    <recommendedName>
        <fullName evidence="3 4">Dephospho-CoA kinase</fullName>
        <ecNumber evidence="3 4">2.7.1.24</ecNumber>
    </recommendedName>
    <alternativeName>
        <fullName evidence="3">Dephosphocoenzyme A kinase</fullName>
    </alternativeName>
</protein>
<keyword evidence="3" id="KW-0963">Cytoplasm</keyword>
<dbReference type="CDD" id="cd02022">
    <property type="entry name" value="DPCK"/>
    <property type="match status" value="1"/>
</dbReference>
<evidence type="ECO:0000256" key="2">
    <source>
        <dbReference type="ARBA" id="ARBA00022840"/>
    </source>
</evidence>
<name>A0ABN3VPN0_9ACTN</name>
<keyword evidence="3" id="KW-0808">Transferase</keyword>
<organism evidence="6 7">
    <name type="scientific">Streptosporangium fragile</name>
    <dbReference type="NCBI Taxonomy" id="46186"/>
    <lineage>
        <taxon>Bacteria</taxon>
        <taxon>Bacillati</taxon>
        <taxon>Actinomycetota</taxon>
        <taxon>Actinomycetes</taxon>
        <taxon>Streptosporangiales</taxon>
        <taxon>Streptosporangiaceae</taxon>
        <taxon>Streptosporangium</taxon>
    </lineage>
</organism>
<dbReference type="GO" id="GO:0016301">
    <property type="term" value="F:kinase activity"/>
    <property type="evidence" value="ECO:0007669"/>
    <property type="project" value="UniProtKB-KW"/>
</dbReference>
<evidence type="ECO:0000256" key="1">
    <source>
        <dbReference type="ARBA" id="ARBA00022741"/>
    </source>
</evidence>
<dbReference type="PANTHER" id="PTHR10695">
    <property type="entry name" value="DEPHOSPHO-COA KINASE-RELATED"/>
    <property type="match status" value="1"/>
</dbReference>
<dbReference type="InterPro" id="IPR001977">
    <property type="entry name" value="Depp_CoAkinase"/>
</dbReference>
<dbReference type="PANTHER" id="PTHR10695:SF46">
    <property type="entry name" value="BIFUNCTIONAL COENZYME A SYNTHASE-RELATED"/>
    <property type="match status" value="1"/>
</dbReference>
<keyword evidence="1 3" id="KW-0547">Nucleotide-binding</keyword>
<dbReference type="NCBIfam" id="NF002879">
    <property type="entry name" value="PRK03333.1"/>
    <property type="match status" value="1"/>
</dbReference>
<keyword evidence="3" id="KW-0173">Coenzyme A biosynthesis</keyword>
<reference evidence="6 7" key="1">
    <citation type="journal article" date="2019" name="Int. J. Syst. Evol. Microbiol.">
        <title>The Global Catalogue of Microorganisms (GCM) 10K type strain sequencing project: providing services to taxonomists for standard genome sequencing and annotation.</title>
        <authorList>
            <consortium name="The Broad Institute Genomics Platform"/>
            <consortium name="The Broad Institute Genome Sequencing Center for Infectious Disease"/>
            <person name="Wu L."/>
            <person name="Ma J."/>
        </authorList>
    </citation>
    <scope>NUCLEOTIDE SEQUENCE [LARGE SCALE GENOMIC DNA]</scope>
    <source>
        <strain evidence="6 7">JCM 6242</strain>
    </source>
</reference>